<dbReference type="OrthoDB" id="969612at2"/>
<proteinExistence type="predicted"/>
<dbReference type="RefSeq" id="WP_106531268.1">
    <property type="nucleotide sequence ID" value="NZ_PYAW01000010.1"/>
</dbReference>
<gene>
    <name evidence="1" type="ORF">CLV51_11027</name>
</gene>
<evidence type="ECO:0000313" key="1">
    <source>
        <dbReference type="EMBL" id="PSL42811.1"/>
    </source>
</evidence>
<comment type="caution">
    <text evidence="1">The sequence shown here is derived from an EMBL/GenBank/DDBJ whole genome shotgun (WGS) entry which is preliminary data.</text>
</comment>
<dbReference type="AlphaFoldDB" id="A0A2P8H9E5"/>
<sequence>MKALNNLSLIQRARLLHQLFQEQIPLFLQHLKNICGLGATLDADIESDSYYSIMELKDMMIRVNEIFATHDYHLEKSRKIFSENLFQDKIASLVTDCLLVYVADDMSTCKKFDFMVAILFINDDNFDEDPLSIGIKEGGEHGAE</sequence>
<dbReference type="EMBL" id="PYAW01000010">
    <property type="protein sequence ID" value="PSL42811.1"/>
    <property type="molecule type" value="Genomic_DNA"/>
</dbReference>
<organism evidence="1 2">
    <name type="scientific">Chitinophaga niastensis</name>
    <dbReference type="NCBI Taxonomy" id="536980"/>
    <lineage>
        <taxon>Bacteria</taxon>
        <taxon>Pseudomonadati</taxon>
        <taxon>Bacteroidota</taxon>
        <taxon>Chitinophagia</taxon>
        <taxon>Chitinophagales</taxon>
        <taxon>Chitinophagaceae</taxon>
        <taxon>Chitinophaga</taxon>
    </lineage>
</organism>
<dbReference type="Proteomes" id="UP000240971">
    <property type="component" value="Unassembled WGS sequence"/>
</dbReference>
<protein>
    <submittedName>
        <fullName evidence="1">Uncharacterized protein</fullName>
    </submittedName>
</protein>
<keyword evidence="2" id="KW-1185">Reference proteome</keyword>
<reference evidence="1 2" key="1">
    <citation type="submission" date="2018-03" db="EMBL/GenBank/DDBJ databases">
        <title>Genomic Encyclopedia of Archaeal and Bacterial Type Strains, Phase II (KMG-II): from individual species to whole genera.</title>
        <authorList>
            <person name="Goeker M."/>
        </authorList>
    </citation>
    <scope>NUCLEOTIDE SEQUENCE [LARGE SCALE GENOMIC DNA]</scope>
    <source>
        <strain evidence="1 2">DSM 24859</strain>
    </source>
</reference>
<accession>A0A2P8H9E5</accession>
<name>A0A2P8H9E5_CHINA</name>
<evidence type="ECO:0000313" key="2">
    <source>
        <dbReference type="Proteomes" id="UP000240971"/>
    </source>
</evidence>